<feature type="region of interest" description="Disordered" evidence="1">
    <location>
        <begin position="66"/>
        <end position="101"/>
    </location>
</feature>
<accession>A0ABU1B1Q9</accession>
<dbReference type="RefSeq" id="WP_308952552.1">
    <property type="nucleotide sequence ID" value="NZ_JARXHW010000100.1"/>
</dbReference>
<evidence type="ECO:0000313" key="3">
    <source>
        <dbReference type="EMBL" id="MDQ8209634.1"/>
    </source>
</evidence>
<sequence length="101" mass="11072">MEGILRALAGLIGIAAIPILAYGLFMTKAFGGFNSGSNSIPIFETTAWILIIVMLLAFSIFGIPKEKKKKQSNPDDPDYVFTPEKTRGEIQSEQDNPITRP</sequence>
<keyword evidence="2" id="KW-1133">Transmembrane helix</keyword>
<feature type="compositionally biased region" description="Polar residues" evidence="1">
    <location>
        <begin position="91"/>
        <end position="101"/>
    </location>
</feature>
<protein>
    <submittedName>
        <fullName evidence="3">Uncharacterized protein</fullName>
    </submittedName>
</protein>
<evidence type="ECO:0000256" key="2">
    <source>
        <dbReference type="SAM" id="Phobius"/>
    </source>
</evidence>
<name>A0ABU1B1Q9_9BACT</name>
<dbReference type="EMBL" id="JARXHW010000100">
    <property type="protein sequence ID" value="MDQ8209634.1"/>
    <property type="molecule type" value="Genomic_DNA"/>
</dbReference>
<dbReference type="Proteomes" id="UP001225316">
    <property type="component" value="Unassembled WGS sequence"/>
</dbReference>
<gene>
    <name evidence="3" type="ORF">QEH52_19095</name>
</gene>
<reference evidence="3 4" key="1">
    <citation type="submission" date="2023-04" db="EMBL/GenBank/DDBJ databases">
        <title>A novel bacteria isolated from coastal sediment.</title>
        <authorList>
            <person name="Liu X.-J."/>
            <person name="Du Z.-J."/>
        </authorList>
    </citation>
    <scope>NUCLEOTIDE SEQUENCE [LARGE SCALE GENOMIC DNA]</scope>
    <source>
        <strain evidence="3 4">SDUM461003</strain>
    </source>
</reference>
<proteinExistence type="predicted"/>
<keyword evidence="2" id="KW-0812">Transmembrane</keyword>
<feature type="transmembrane region" description="Helical" evidence="2">
    <location>
        <begin position="7"/>
        <end position="25"/>
    </location>
</feature>
<keyword evidence="4" id="KW-1185">Reference proteome</keyword>
<evidence type="ECO:0000313" key="4">
    <source>
        <dbReference type="Proteomes" id="UP001225316"/>
    </source>
</evidence>
<organism evidence="3 4">
    <name type="scientific">Thalassobacterium maritimum</name>
    <dbReference type="NCBI Taxonomy" id="3041265"/>
    <lineage>
        <taxon>Bacteria</taxon>
        <taxon>Pseudomonadati</taxon>
        <taxon>Verrucomicrobiota</taxon>
        <taxon>Opitutia</taxon>
        <taxon>Puniceicoccales</taxon>
        <taxon>Coraliomargaritaceae</taxon>
        <taxon>Thalassobacterium</taxon>
    </lineage>
</organism>
<keyword evidence="2" id="KW-0472">Membrane</keyword>
<comment type="caution">
    <text evidence="3">The sequence shown here is derived from an EMBL/GenBank/DDBJ whole genome shotgun (WGS) entry which is preliminary data.</text>
</comment>
<evidence type="ECO:0000256" key="1">
    <source>
        <dbReference type="SAM" id="MobiDB-lite"/>
    </source>
</evidence>
<feature type="transmembrane region" description="Helical" evidence="2">
    <location>
        <begin position="45"/>
        <end position="63"/>
    </location>
</feature>